<dbReference type="InterPro" id="IPR032710">
    <property type="entry name" value="NTF2-like_dom_sf"/>
</dbReference>
<keyword evidence="2" id="KW-1185">Reference proteome</keyword>
<evidence type="ECO:0008006" key="3">
    <source>
        <dbReference type="Google" id="ProtNLM"/>
    </source>
</evidence>
<comment type="caution">
    <text evidence="1">The sequence shown here is derived from an EMBL/GenBank/DDBJ whole genome shotgun (WGS) entry which is preliminary data.</text>
</comment>
<dbReference type="Proteomes" id="UP000599009">
    <property type="component" value="Unassembled WGS sequence"/>
</dbReference>
<dbReference type="SUPFAM" id="SSF54427">
    <property type="entry name" value="NTF2-like"/>
    <property type="match status" value="1"/>
</dbReference>
<dbReference type="EMBL" id="BMME01000001">
    <property type="protein sequence ID" value="GGK05578.1"/>
    <property type="molecule type" value="Genomic_DNA"/>
</dbReference>
<evidence type="ECO:0000313" key="2">
    <source>
        <dbReference type="Proteomes" id="UP000599009"/>
    </source>
</evidence>
<reference evidence="2" key="1">
    <citation type="journal article" date="2019" name="Int. J. Syst. Evol. Microbiol.">
        <title>The Global Catalogue of Microorganisms (GCM) 10K type strain sequencing project: providing services to taxonomists for standard genome sequencing and annotation.</title>
        <authorList>
            <consortium name="The Broad Institute Genomics Platform"/>
            <consortium name="The Broad Institute Genome Sequencing Center for Infectious Disease"/>
            <person name="Wu L."/>
            <person name="Ma J."/>
        </authorList>
    </citation>
    <scope>NUCLEOTIDE SEQUENCE [LARGE SCALE GENOMIC DNA]</scope>
    <source>
        <strain evidence="2">CGMCC 1.8985</strain>
    </source>
</reference>
<accession>A0ABQ2EBP4</accession>
<name>A0ABQ2EBP4_9GAMM</name>
<proteinExistence type="predicted"/>
<gene>
    <name evidence="1" type="ORF">GCM10011394_13390</name>
</gene>
<protein>
    <recommendedName>
        <fullName evidence="3">Nuclear transport factor 2 family protein</fullName>
    </recommendedName>
</protein>
<evidence type="ECO:0000313" key="1">
    <source>
        <dbReference type="EMBL" id="GGK05578.1"/>
    </source>
</evidence>
<sequence length="153" mass="16248">MPGVNAGNIAPWRALVALLMLCVIATGCARTPPEQALREALDGLQVAIESRDAGDVAGFLADDFIGPGGLDRDGARRLAALHFMRHGGVGVLPGPLDIELQDAHARVRFSAVLSGGSGRLLPDSARAWQVDTGWRLVDGDWRMTSADWTPALR</sequence>
<organism evidence="1 2">
    <name type="scientific">Luteimonas terricola</name>
    <dbReference type="NCBI Taxonomy" id="645597"/>
    <lineage>
        <taxon>Bacteria</taxon>
        <taxon>Pseudomonadati</taxon>
        <taxon>Pseudomonadota</taxon>
        <taxon>Gammaproteobacteria</taxon>
        <taxon>Lysobacterales</taxon>
        <taxon>Lysobacteraceae</taxon>
        <taxon>Luteimonas</taxon>
    </lineage>
</organism>